<comment type="caution">
    <text evidence="4">The sequence shown here is derived from an EMBL/GenBank/DDBJ whole genome shotgun (WGS) entry which is preliminary data.</text>
</comment>
<name>A0ABS5WAG9_9FLAO</name>
<evidence type="ECO:0000313" key="5">
    <source>
        <dbReference type="Proteomes" id="UP000740413"/>
    </source>
</evidence>
<keyword evidence="4" id="KW-0378">Hydrolase</keyword>
<dbReference type="InterPro" id="IPR002860">
    <property type="entry name" value="BNR_rpt"/>
</dbReference>
<evidence type="ECO:0000256" key="2">
    <source>
        <dbReference type="SAM" id="SignalP"/>
    </source>
</evidence>
<dbReference type="InterPro" id="IPR031778">
    <property type="entry name" value="Sortilin_N"/>
</dbReference>
<sequence length="962" mass="107545">MKSFILPCLLLFCLIAFGQIESTSQLDIQRALQLKEQMTTKSLVKHLKFKSIGPSVMSGRVVDLDVNPDNPIEFYVAYASGGLWYTNNNGTSLTPIMDSSETQNIGDIAVHWKTGTIWVGTGENNASRSSYAGIGILKSTDHGRTWQNMGLQDSHHIGRILINNDNPNEVVIGITGHLYSANTERGIYKTIDGGKTWKKTLFISDTAGIIDVAQAPENFNILYAAAWEKDRKAWDFLGNGNDSGIYKSTDGGGSWKKISNDGSGFPTGYGVGRIGLAVFDENTVYALLDNQEHREKIEEPEEKSNELSKEDFKAMSEADFLKLNDKKLNAFLKTNNFQEKYRAENIKQMIRSGVAKPIDITKYLENANTSLFNTPVIGAEVYRSNDGGKTWQKQNQNYIDGLLYSYGYYFGEIRVDPNDVNKIYLGGVPIIKSADGGKTYTSINGDNVHADHHALWVNSKMPGHLINGNDGGVNISYDDGANWIKNNSPTVGQFYAINVDNQEPYHVYGGLQDNGVWEGPHNAEENSKWHQTGDYPWKSLMGGDGMQIEIDNRNHNTVYTGYQFGNYYRIDKNTGKRYYIQPKHELGEDPYRFNWQTPILLSPHNQDILYLGGNKLHRSMNQGDDWEVISPDLTYGGQKGNVAYGTLTTLSESPFTFGLLYTGSDDGLVNISKDGGAHWENISKNIDLSQFETLKKVQKDTNLWVSRIVASKHKKERVYLALNGYRWDDFTPYIFKSEDYGKTWTTISTGIPASPVNVIIEDPENENLLFAGTDNGLYTSFDQGVSWESFQNGMPNVAVHDLVIQPEAKHLLVGTHGRSIYKADISVLQKMTPELLKKELVVFELDDIKHSKNWGNPPDTWAKANTPGLDITFYSAQPNSYEAVIKSDEGIIVSETELKADKGLNVLSYDLTFTDSGKTTYEKKNKTDLKSAKNGKTYLPKGKYTVQLKGKGNQSEVSFTID</sequence>
<dbReference type="Gene3D" id="2.130.10.10">
    <property type="entry name" value="YVTN repeat-like/Quinoprotein amine dehydrogenase"/>
    <property type="match status" value="5"/>
</dbReference>
<keyword evidence="2" id="KW-0732">Signal</keyword>
<feature type="chain" id="PRO_5045993209" evidence="2">
    <location>
        <begin position="19"/>
        <end position="962"/>
    </location>
</feature>
<dbReference type="InterPro" id="IPR052025">
    <property type="entry name" value="Xyloglucanase_GH74"/>
</dbReference>
<protein>
    <submittedName>
        <fullName evidence="4">Glycosyl hydrolase</fullName>
    </submittedName>
</protein>
<dbReference type="InterPro" id="IPR015943">
    <property type="entry name" value="WD40/YVTN_repeat-like_dom_sf"/>
</dbReference>
<feature type="signal peptide" evidence="2">
    <location>
        <begin position="1"/>
        <end position="18"/>
    </location>
</feature>
<evidence type="ECO:0000259" key="3">
    <source>
        <dbReference type="Pfam" id="PF15902"/>
    </source>
</evidence>
<dbReference type="EMBL" id="JACATN010000001">
    <property type="protein sequence ID" value="MBT2160413.1"/>
    <property type="molecule type" value="Genomic_DNA"/>
</dbReference>
<evidence type="ECO:0000313" key="4">
    <source>
        <dbReference type="EMBL" id="MBT2160413.1"/>
    </source>
</evidence>
<dbReference type="PANTHER" id="PTHR43739:SF5">
    <property type="entry name" value="EXO-ALPHA-SIALIDASE"/>
    <property type="match status" value="1"/>
</dbReference>
<keyword evidence="5" id="KW-1185">Reference proteome</keyword>
<dbReference type="GO" id="GO:0016787">
    <property type="term" value="F:hydrolase activity"/>
    <property type="evidence" value="ECO:0007669"/>
    <property type="project" value="UniProtKB-KW"/>
</dbReference>
<accession>A0ABS5WAG9</accession>
<dbReference type="CDD" id="cd15482">
    <property type="entry name" value="Sialidase_non-viral"/>
    <property type="match status" value="2"/>
</dbReference>
<organism evidence="4 5">
    <name type="scientific">Zobellia barbeyronii</name>
    <dbReference type="NCBI Taxonomy" id="2748009"/>
    <lineage>
        <taxon>Bacteria</taxon>
        <taxon>Pseudomonadati</taxon>
        <taxon>Bacteroidota</taxon>
        <taxon>Flavobacteriia</taxon>
        <taxon>Flavobacteriales</taxon>
        <taxon>Flavobacteriaceae</taxon>
        <taxon>Zobellia</taxon>
    </lineage>
</organism>
<dbReference type="InterPro" id="IPR036278">
    <property type="entry name" value="Sialidase_sf"/>
</dbReference>
<dbReference type="RefSeq" id="WP_214610635.1">
    <property type="nucleotide sequence ID" value="NZ_JACATN010000001.1"/>
</dbReference>
<dbReference type="Pfam" id="PF02012">
    <property type="entry name" value="BNR"/>
    <property type="match status" value="1"/>
</dbReference>
<dbReference type="SUPFAM" id="SSF50939">
    <property type="entry name" value="Sialidases"/>
    <property type="match status" value="2"/>
</dbReference>
<keyword evidence="1" id="KW-0677">Repeat</keyword>
<reference evidence="5" key="2">
    <citation type="submission" date="2023-07" db="EMBL/GenBank/DDBJ databases">
        <title>Zobellia barbeyronii sp. nov., a new marine flavobacterium, isolated from green and red algae.</title>
        <authorList>
            <person name="Nedashkovskaya O.I."/>
            <person name="Otstavnykh N."/>
            <person name="Zhukova N."/>
            <person name="Guzev K."/>
            <person name="Chausova V."/>
            <person name="Tekutyeva L."/>
            <person name="Mikhailov V."/>
            <person name="Isaeva M."/>
        </authorList>
    </citation>
    <scope>NUCLEOTIDE SEQUENCE [LARGE SCALE GENOMIC DNA]</scope>
    <source>
        <strain evidence="5">KMM 6746</strain>
    </source>
</reference>
<reference evidence="4 5" key="1">
    <citation type="submission" date="2020-06" db="EMBL/GenBank/DDBJ databases">
        <authorList>
            <person name="Isaeva M.P."/>
            <person name="Chernysheva N.Y."/>
        </authorList>
    </citation>
    <scope>NUCLEOTIDE SEQUENCE [LARGE SCALE GENOMIC DNA]</scope>
    <source>
        <strain evidence="4 5">KMM 6746</strain>
    </source>
</reference>
<dbReference type="Pfam" id="PF15902">
    <property type="entry name" value="Sortilin-Vps10"/>
    <property type="match status" value="1"/>
</dbReference>
<dbReference type="Proteomes" id="UP000740413">
    <property type="component" value="Unassembled WGS sequence"/>
</dbReference>
<dbReference type="PANTHER" id="PTHR43739">
    <property type="entry name" value="XYLOGLUCANASE (EUROFUNG)"/>
    <property type="match status" value="1"/>
</dbReference>
<evidence type="ECO:0000256" key="1">
    <source>
        <dbReference type="ARBA" id="ARBA00022737"/>
    </source>
</evidence>
<gene>
    <name evidence="4" type="ORF">HW347_04000</name>
</gene>
<feature type="domain" description="Sortilin N-terminal" evidence="3">
    <location>
        <begin position="137"/>
        <end position="312"/>
    </location>
</feature>
<proteinExistence type="predicted"/>